<keyword evidence="6" id="KW-1185">Reference proteome</keyword>
<dbReference type="AlphaFoldDB" id="A0A316UX57"/>
<evidence type="ECO:0000259" key="4">
    <source>
        <dbReference type="Pfam" id="PF01494"/>
    </source>
</evidence>
<dbReference type="Proteomes" id="UP000245884">
    <property type="component" value="Unassembled WGS sequence"/>
</dbReference>
<gene>
    <name evidence="5" type="ORF">BDZ90DRAFT_207407</name>
</gene>
<dbReference type="PRINTS" id="PR00420">
    <property type="entry name" value="RNGMNOXGNASE"/>
</dbReference>
<evidence type="ECO:0000256" key="2">
    <source>
        <dbReference type="ARBA" id="ARBA00022827"/>
    </source>
</evidence>
<dbReference type="InterPro" id="IPR051704">
    <property type="entry name" value="FAD_aromatic-hydroxylase"/>
</dbReference>
<reference evidence="5 6" key="1">
    <citation type="journal article" date="2018" name="Mol. Biol. Evol.">
        <title>Broad Genomic Sampling Reveals a Smut Pathogenic Ancestry of the Fungal Clade Ustilaginomycotina.</title>
        <authorList>
            <person name="Kijpornyongpan T."/>
            <person name="Mondo S.J."/>
            <person name="Barry K."/>
            <person name="Sandor L."/>
            <person name="Lee J."/>
            <person name="Lipzen A."/>
            <person name="Pangilinan J."/>
            <person name="LaButti K."/>
            <person name="Hainaut M."/>
            <person name="Henrissat B."/>
            <person name="Grigoriev I.V."/>
            <person name="Spatafora J.W."/>
            <person name="Aime M.C."/>
        </authorList>
    </citation>
    <scope>NUCLEOTIDE SEQUENCE [LARGE SCALE GENOMIC DNA]</scope>
    <source>
        <strain evidence="5 6">MCA 5214</strain>
    </source>
</reference>
<name>A0A316UX57_9BASI</name>
<evidence type="ECO:0000313" key="5">
    <source>
        <dbReference type="EMBL" id="PWN29890.1"/>
    </source>
</evidence>
<dbReference type="Gene3D" id="3.50.50.60">
    <property type="entry name" value="FAD/NAD(P)-binding domain"/>
    <property type="match status" value="1"/>
</dbReference>
<evidence type="ECO:0000256" key="3">
    <source>
        <dbReference type="ARBA" id="ARBA00023002"/>
    </source>
</evidence>
<dbReference type="InterPro" id="IPR002938">
    <property type="entry name" value="FAD-bd"/>
</dbReference>
<keyword evidence="3" id="KW-0560">Oxidoreductase</keyword>
<sequence length="400" mass="43767">MHILVSGAGIAGSTLAWWLARTGIRVTLIERDPSSVGKGHNIDVQGSALSILERMSLLDTLKANNTGERGTTVIDQHGKTLASFPLETGLSPTNPHEILRGDLCGLLHAAAMKQSGVQTVVGRIDPGSVLVNEKGVTASLHDGRPLSGDALVICDGQWSHLRSHLYDPSDITVVDKNFFSFYATIPREEQDGDQWWLCSVDRRRMLTTRPDPHGSTRAMLLKVPCDAREKESLEAASRAPIAHQKALARTLFSSTGWQAKRLCDGIDKSDDFYLHNVKQIRMARWVTQDRIICLGDTAYCPTPLTGMGAPLAILGAYTLAGELSILEDDATRIPQAFSRYEKIYREHVEKAQEIPLGSLLPGIALPSSWLGVTVLRTFLACLARLCSTPWIADRLRGDGK</sequence>
<dbReference type="PANTHER" id="PTHR46865">
    <property type="entry name" value="OXIDOREDUCTASE-RELATED"/>
    <property type="match status" value="1"/>
</dbReference>
<dbReference type="Gene3D" id="3.30.9.10">
    <property type="entry name" value="D-Amino Acid Oxidase, subunit A, domain 2"/>
    <property type="match status" value="1"/>
</dbReference>
<organism evidence="5 6">
    <name type="scientific">Jaminaea rosea</name>
    <dbReference type="NCBI Taxonomy" id="1569628"/>
    <lineage>
        <taxon>Eukaryota</taxon>
        <taxon>Fungi</taxon>
        <taxon>Dikarya</taxon>
        <taxon>Basidiomycota</taxon>
        <taxon>Ustilaginomycotina</taxon>
        <taxon>Exobasidiomycetes</taxon>
        <taxon>Microstromatales</taxon>
        <taxon>Microstromatales incertae sedis</taxon>
        <taxon>Jaminaea</taxon>
    </lineage>
</organism>
<dbReference type="GO" id="GO:0016491">
    <property type="term" value="F:oxidoreductase activity"/>
    <property type="evidence" value="ECO:0007669"/>
    <property type="project" value="UniProtKB-KW"/>
</dbReference>
<feature type="domain" description="FAD-binding" evidence="4">
    <location>
        <begin position="3"/>
        <end position="328"/>
    </location>
</feature>
<dbReference type="PANTHER" id="PTHR46865:SF2">
    <property type="entry name" value="MONOOXYGENASE"/>
    <property type="match status" value="1"/>
</dbReference>
<accession>A0A316UX57</accession>
<evidence type="ECO:0000256" key="1">
    <source>
        <dbReference type="ARBA" id="ARBA00022630"/>
    </source>
</evidence>
<dbReference type="OrthoDB" id="655030at2759"/>
<dbReference type="STRING" id="1569628.A0A316UX57"/>
<dbReference type="InterPro" id="IPR036188">
    <property type="entry name" value="FAD/NAD-bd_sf"/>
</dbReference>
<evidence type="ECO:0000313" key="6">
    <source>
        <dbReference type="Proteomes" id="UP000245884"/>
    </source>
</evidence>
<dbReference type="Pfam" id="PF01494">
    <property type="entry name" value="FAD_binding_3"/>
    <property type="match status" value="1"/>
</dbReference>
<dbReference type="GeneID" id="37025804"/>
<dbReference type="RefSeq" id="XP_025364502.1">
    <property type="nucleotide sequence ID" value="XM_025503981.1"/>
</dbReference>
<dbReference type="EMBL" id="KZ819662">
    <property type="protein sequence ID" value="PWN29890.1"/>
    <property type="molecule type" value="Genomic_DNA"/>
</dbReference>
<keyword evidence="2" id="KW-0274">FAD</keyword>
<dbReference type="GO" id="GO:0071949">
    <property type="term" value="F:FAD binding"/>
    <property type="evidence" value="ECO:0007669"/>
    <property type="project" value="InterPro"/>
</dbReference>
<feature type="non-terminal residue" evidence="5">
    <location>
        <position position="400"/>
    </location>
</feature>
<keyword evidence="1" id="KW-0285">Flavoprotein</keyword>
<dbReference type="SUPFAM" id="SSF51905">
    <property type="entry name" value="FAD/NAD(P)-binding domain"/>
    <property type="match status" value="1"/>
</dbReference>
<proteinExistence type="predicted"/>
<protein>
    <submittedName>
        <fullName evidence="5">FAD/NAD(P)-binding domain-containing protein</fullName>
    </submittedName>
</protein>